<feature type="compositionally biased region" description="Polar residues" evidence="9">
    <location>
        <begin position="732"/>
        <end position="743"/>
    </location>
</feature>
<keyword evidence="7" id="KW-0695">RNA-directed DNA polymerase</keyword>
<dbReference type="CDD" id="cd01647">
    <property type="entry name" value="RT_LTR"/>
    <property type="match status" value="1"/>
</dbReference>
<dbReference type="GO" id="GO:0015074">
    <property type="term" value="P:DNA integration"/>
    <property type="evidence" value="ECO:0007669"/>
    <property type="project" value="InterPro"/>
</dbReference>
<dbReference type="CDD" id="cd09279">
    <property type="entry name" value="RNase_HI_like"/>
    <property type="match status" value="1"/>
</dbReference>
<evidence type="ECO:0000256" key="2">
    <source>
        <dbReference type="ARBA" id="ARBA00022679"/>
    </source>
</evidence>
<sequence>MPPKTRQRRNQREVSVHTEHSHAEFAVNVQGQDQPQPPPSNHNQEVPPTNLLLELIQSLQQNQSELAEAIKQLKEKDVGTKTPPQNGEENQEKPHQDSGSHEKEATFVTMSDVADLFKQEREKNPKEPRLFVRKPPYPAELLKQPYPEKYIAPTFSRFDGRKGSALVHISKFVDSMGAYAGNGDLCLREFSKSLDDRAYTWYTTLPPGSVKVWEDMVELFCGKYFQAEEKITLVNLHTTKQASGEDLLCYIHRFRDISLDCYANYEEGELVGVCIDNMLPEFRAHLENLDISRFGQLLQKARKTALSVKPHTEKPKEKKSQPQVLTVSTVNNKRKKLNERSFDEAPPPVPCTLEEMKAILDKWVADGIIKLPEAQKKATEEDKKNLKFCYFHRYVHHSTADCWTLRRKFHEKIQDGTLELPQVQQKVHTDPFLKHKNGAVVSVVIHGSTSDVDADESATASTAMTPTSIKTLQRNPRFRSLFNQLGLNPEARTAATEAIMAIAADSGAHCFTAETHASRAFLETTNAVTFTDEDMEVQYPDHRRPLYLSATINEVQVRRALVDNGSCINLIPLSTIQAAEIPQKKIQGAPMEIKGFGGVGEYTKGHIQLVLKVGPIVAFTRFHVVDSVVPYHILLGRPWLHKHQLIPSTYHQCVKGRLNGKPIRIAANSAPFDQSESYFVEAALYDEITPAGEASLAKPIGIPLPKWEEIRDAPGTDLRDLLEQKKKRKAEASTSKSQPQLNEASVPEPADAAEPVAADPKISAEEELEVINLSSDPDVNRPVSISASLSVEERMHLVELLKEYQDVFAWQYDEMPGIDPKLVAHSLNVEPGTRPVVQPMRTFHPEVEAQITQEVKKLLSAGFIKPIQHPRWLSNIVPVKKKNGQIRCCVDFRNLNKACPKDEFPLPNMDLLIDSAAGHEMFSFMDGFSGYNQIFMSPKDAEKTAFRTPIGNFYYTYYVDDIVVKSKTRGDHFGVLKKVFERCRLYKLKMNPLKCAFGVSAGKFLGFLVHQRGIDVDPTRASAIATMKPPTTHKELKSFLGKLSYIRRFIPGLAAVTSAFSPLLKKGASFHWSTECQEAFEKVQNIMTKLPTVCAPISGKPLRLYLASNSQAIGALIAQENDNGVEQPIYYVSRTLKDVESRYSGAERSCLALIYASQRLRHYFLAHKVQLMTKSHPIRSLLHRSVLSGRLAQWLLQLSQYEIIAETPTAIKSQAIADLLAQFPGEDNSLITDEVPGEINEVFLAGLADSVWTLRFDGSSTATSAGAGIVLYKGDGEAVTKSFKFDFPCSNNAAEYEAYLAGLAIAYEMGIKHLRVIGDSNLVVCQARGEFSLKEPSLAPYRALAQKFEARFSTFEIEHAQRNENRYADALATLGSQIAFEGEEMDVTICRKVSPITETLRNEFEELSQDQEDWRALIKAKLMSPADTADLREIKDYTLISGDLYRRLPGGVLARCISLEEAKERLPKIHETTCGDGGAISLYRRLQRLGYFWPSMSAEAAEVQNQCPTCQFHYSNEEVCATFVSTDWRTPFLEYLLERILPSNPKDAYRLKRLALRYFVEGGTLFRKGFHGEPLRCLGLSESQMVMKETHAGECPINPASGGCIWILVATEYFTKWVEAIPLRKATGAAVANFIREHIITRFGIPYKLITDNGTPFINKDVREVLEHYRVKHRRSTPYYPQGNGQAEATNRMLLRILSKMVFDYGNDWKAHLADVLWAYRSSPKTATGFTPFSLVYDLEGLDEARDLAKAKAQRNYQKMANVYSKALRVRIFAEGQMVLKAAEFVRRKPTISIQVLS</sequence>
<dbReference type="Pfam" id="PF00665">
    <property type="entry name" value="rve"/>
    <property type="match status" value="1"/>
</dbReference>
<evidence type="ECO:0000259" key="11">
    <source>
        <dbReference type="PROSITE" id="PS50994"/>
    </source>
</evidence>
<dbReference type="InterPro" id="IPR001584">
    <property type="entry name" value="Integrase_cat-core"/>
</dbReference>
<protein>
    <recommendedName>
        <fullName evidence="1">RNA-directed DNA polymerase</fullName>
        <ecNumber evidence="1">2.7.7.49</ecNumber>
    </recommendedName>
</protein>
<dbReference type="PANTHER" id="PTHR48475:SF1">
    <property type="entry name" value="RNASE H TYPE-1 DOMAIN-CONTAINING PROTEIN"/>
    <property type="match status" value="1"/>
</dbReference>
<evidence type="ECO:0000256" key="8">
    <source>
        <dbReference type="ARBA" id="ARBA00023172"/>
    </source>
</evidence>
<evidence type="ECO:0000313" key="12">
    <source>
        <dbReference type="EMBL" id="SPD08793.1"/>
    </source>
</evidence>
<keyword evidence="2" id="KW-0808">Transferase</keyword>
<dbReference type="InterPro" id="IPR005162">
    <property type="entry name" value="Retrotrans_gag_dom"/>
</dbReference>
<dbReference type="Pfam" id="PF13456">
    <property type="entry name" value="RVT_3"/>
    <property type="match status" value="1"/>
</dbReference>
<proteinExistence type="predicted"/>
<dbReference type="SUPFAM" id="SSF53098">
    <property type="entry name" value="Ribonuclease H-like"/>
    <property type="match status" value="2"/>
</dbReference>
<dbReference type="InterPro" id="IPR041373">
    <property type="entry name" value="RT_RNaseH"/>
</dbReference>
<feature type="domain" description="Integrase catalytic" evidence="11">
    <location>
        <begin position="1570"/>
        <end position="1740"/>
    </location>
</feature>
<dbReference type="SUPFAM" id="SSF56672">
    <property type="entry name" value="DNA/RNA polymerases"/>
    <property type="match status" value="1"/>
</dbReference>
<dbReference type="Gene3D" id="3.10.10.10">
    <property type="entry name" value="HIV Type 1 Reverse Transcriptase, subunit A, domain 1"/>
    <property type="match status" value="1"/>
</dbReference>
<evidence type="ECO:0000256" key="5">
    <source>
        <dbReference type="ARBA" id="ARBA00022759"/>
    </source>
</evidence>
<feature type="region of interest" description="Disordered" evidence="9">
    <location>
        <begin position="305"/>
        <end position="324"/>
    </location>
</feature>
<dbReference type="InterPro" id="IPR002156">
    <property type="entry name" value="RNaseH_domain"/>
</dbReference>
<dbReference type="Gene3D" id="1.10.340.70">
    <property type="match status" value="1"/>
</dbReference>
<dbReference type="Pfam" id="PF03732">
    <property type="entry name" value="Retrotrans_gag"/>
    <property type="match status" value="1"/>
</dbReference>
<feature type="compositionally biased region" description="Basic and acidic residues" evidence="9">
    <location>
        <begin position="90"/>
        <end position="103"/>
    </location>
</feature>
<feature type="region of interest" description="Disordered" evidence="9">
    <location>
        <begin position="724"/>
        <end position="758"/>
    </location>
</feature>
<evidence type="ECO:0000256" key="1">
    <source>
        <dbReference type="ARBA" id="ARBA00012493"/>
    </source>
</evidence>
<dbReference type="PANTHER" id="PTHR48475">
    <property type="entry name" value="RIBONUCLEASE H"/>
    <property type="match status" value="1"/>
</dbReference>
<keyword evidence="5" id="KW-0255">Endonuclease</keyword>
<dbReference type="InterPro" id="IPR036397">
    <property type="entry name" value="RNaseH_sf"/>
</dbReference>
<dbReference type="Pfam" id="PF17917">
    <property type="entry name" value="RT_RNaseH"/>
    <property type="match status" value="1"/>
</dbReference>
<reference evidence="12" key="1">
    <citation type="submission" date="2018-02" db="EMBL/GenBank/DDBJ databases">
        <authorList>
            <person name="Cohen D.B."/>
            <person name="Kent A.D."/>
        </authorList>
    </citation>
    <scope>NUCLEOTIDE SEQUENCE</scope>
</reference>
<dbReference type="InterPro" id="IPR021109">
    <property type="entry name" value="Peptidase_aspartic_dom_sf"/>
</dbReference>
<feature type="domain" description="RNase H type-1" evidence="10">
    <location>
        <begin position="1248"/>
        <end position="1377"/>
    </location>
</feature>
<dbReference type="Gene3D" id="3.30.70.270">
    <property type="match status" value="3"/>
</dbReference>
<feature type="compositionally biased region" description="Basic and acidic residues" evidence="9">
    <location>
        <begin position="310"/>
        <end position="320"/>
    </location>
</feature>
<dbReference type="InterPro" id="IPR043502">
    <property type="entry name" value="DNA/RNA_pol_sf"/>
</dbReference>
<dbReference type="GO" id="GO:0003964">
    <property type="term" value="F:RNA-directed DNA polymerase activity"/>
    <property type="evidence" value="ECO:0007669"/>
    <property type="project" value="UniProtKB-KW"/>
</dbReference>
<dbReference type="GO" id="GO:0003676">
    <property type="term" value="F:nucleic acid binding"/>
    <property type="evidence" value="ECO:0007669"/>
    <property type="project" value="InterPro"/>
</dbReference>
<dbReference type="SUPFAM" id="SSF50630">
    <property type="entry name" value="Acid proteases"/>
    <property type="match status" value="1"/>
</dbReference>
<feature type="compositionally biased region" description="Low complexity" evidence="9">
    <location>
        <begin position="746"/>
        <end position="758"/>
    </location>
</feature>
<dbReference type="PROSITE" id="PS50879">
    <property type="entry name" value="RNASE_H_1"/>
    <property type="match status" value="1"/>
</dbReference>
<dbReference type="Gene3D" id="2.40.70.10">
    <property type="entry name" value="Acid Proteases"/>
    <property type="match status" value="1"/>
</dbReference>
<accession>A0A2N9HAJ9</accession>
<evidence type="ECO:0000256" key="4">
    <source>
        <dbReference type="ARBA" id="ARBA00022722"/>
    </source>
</evidence>
<organism evidence="12">
    <name type="scientific">Fagus sylvatica</name>
    <name type="common">Beechnut</name>
    <dbReference type="NCBI Taxonomy" id="28930"/>
    <lineage>
        <taxon>Eukaryota</taxon>
        <taxon>Viridiplantae</taxon>
        <taxon>Streptophyta</taxon>
        <taxon>Embryophyta</taxon>
        <taxon>Tracheophyta</taxon>
        <taxon>Spermatophyta</taxon>
        <taxon>Magnoliopsida</taxon>
        <taxon>eudicotyledons</taxon>
        <taxon>Gunneridae</taxon>
        <taxon>Pentapetalae</taxon>
        <taxon>rosids</taxon>
        <taxon>fabids</taxon>
        <taxon>Fagales</taxon>
        <taxon>Fagaceae</taxon>
        <taxon>Fagus</taxon>
    </lineage>
</organism>
<keyword evidence="8" id="KW-0233">DNA recombination</keyword>
<keyword evidence="6" id="KW-0378">Hydrolase</keyword>
<dbReference type="PROSITE" id="PS50994">
    <property type="entry name" value="INTEGRASE"/>
    <property type="match status" value="1"/>
</dbReference>
<keyword evidence="3" id="KW-0548">Nucleotidyltransferase</keyword>
<feature type="region of interest" description="Disordered" evidence="9">
    <location>
        <begin position="75"/>
        <end position="103"/>
    </location>
</feature>
<feature type="compositionally biased region" description="Basic and acidic residues" evidence="9">
    <location>
        <begin position="10"/>
        <end position="23"/>
    </location>
</feature>
<evidence type="ECO:0000256" key="9">
    <source>
        <dbReference type="SAM" id="MobiDB-lite"/>
    </source>
</evidence>
<dbReference type="InterPro" id="IPR000477">
    <property type="entry name" value="RT_dom"/>
</dbReference>
<dbReference type="Gene3D" id="3.10.20.370">
    <property type="match status" value="1"/>
</dbReference>
<dbReference type="GO" id="GO:0006310">
    <property type="term" value="P:DNA recombination"/>
    <property type="evidence" value="ECO:0007669"/>
    <property type="project" value="UniProtKB-KW"/>
</dbReference>
<dbReference type="GO" id="GO:0004523">
    <property type="term" value="F:RNA-DNA hybrid ribonuclease activity"/>
    <property type="evidence" value="ECO:0007669"/>
    <property type="project" value="InterPro"/>
</dbReference>
<keyword evidence="4" id="KW-0540">Nuclease</keyword>
<dbReference type="InterPro" id="IPR012337">
    <property type="entry name" value="RNaseH-like_sf"/>
</dbReference>
<dbReference type="Gene3D" id="3.30.420.10">
    <property type="entry name" value="Ribonuclease H-like superfamily/Ribonuclease H"/>
    <property type="match status" value="2"/>
</dbReference>
<evidence type="ECO:0000256" key="7">
    <source>
        <dbReference type="ARBA" id="ARBA00022918"/>
    </source>
</evidence>
<dbReference type="InterPro" id="IPR043128">
    <property type="entry name" value="Rev_trsase/Diguanyl_cyclase"/>
</dbReference>
<evidence type="ECO:0000256" key="3">
    <source>
        <dbReference type="ARBA" id="ARBA00022695"/>
    </source>
</evidence>
<dbReference type="EC" id="2.7.7.49" evidence="1"/>
<evidence type="ECO:0000259" key="10">
    <source>
        <dbReference type="PROSITE" id="PS50879"/>
    </source>
</evidence>
<name>A0A2N9HAJ9_FAGSY</name>
<dbReference type="EMBL" id="OIVN01003101">
    <property type="protein sequence ID" value="SPD08793.1"/>
    <property type="molecule type" value="Genomic_DNA"/>
</dbReference>
<gene>
    <name evidence="12" type="ORF">FSB_LOCUS36675</name>
</gene>
<dbReference type="Pfam" id="PF00078">
    <property type="entry name" value="RVT_1"/>
    <property type="match status" value="1"/>
</dbReference>
<dbReference type="CDD" id="cd00303">
    <property type="entry name" value="retropepsin_like"/>
    <property type="match status" value="1"/>
</dbReference>
<evidence type="ECO:0000256" key="6">
    <source>
        <dbReference type="ARBA" id="ARBA00022801"/>
    </source>
</evidence>
<feature type="region of interest" description="Disordered" evidence="9">
    <location>
        <begin position="1"/>
        <end position="49"/>
    </location>
</feature>